<evidence type="ECO:0000256" key="1">
    <source>
        <dbReference type="ARBA" id="ARBA00004651"/>
    </source>
</evidence>
<keyword evidence="6 8" id="KW-0472">Membrane</keyword>
<feature type="transmembrane region" description="Helical" evidence="8">
    <location>
        <begin position="334"/>
        <end position="356"/>
    </location>
</feature>
<feature type="transmembrane region" description="Helical" evidence="8">
    <location>
        <begin position="176"/>
        <end position="199"/>
    </location>
</feature>
<dbReference type="GO" id="GO:0005886">
    <property type="term" value="C:plasma membrane"/>
    <property type="evidence" value="ECO:0007669"/>
    <property type="project" value="UniProtKB-SubCell"/>
</dbReference>
<evidence type="ECO:0000259" key="9">
    <source>
        <dbReference type="PROSITE" id="PS50850"/>
    </source>
</evidence>
<keyword evidence="5 8" id="KW-1133">Transmembrane helix</keyword>
<feature type="transmembrane region" description="Helical" evidence="8">
    <location>
        <begin position="397"/>
        <end position="420"/>
    </location>
</feature>
<dbReference type="PROSITE" id="PS50850">
    <property type="entry name" value="MFS"/>
    <property type="match status" value="1"/>
</dbReference>
<feature type="transmembrane region" description="Helical" evidence="8">
    <location>
        <begin position="262"/>
        <end position="284"/>
    </location>
</feature>
<evidence type="ECO:0000313" key="11">
    <source>
        <dbReference type="Proteomes" id="UP001207528"/>
    </source>
</evidence>
<feature type="domain" description="Major facilitator superfamily (MFS) profile" evidence="9">
    <location>
        <begin position="51"/>
        <end position="510"/>
    </location>
</feature>
<evidence type="ECO:0000256" key="5">
    <source>
        <dbReference type="ARBA" id="ARBA00022989"/>
    </source>
</evidence>
<reference evidence="10" key="2">
    <citation type="journal article" date="2022" name="BMC Genomics">
        <title>Comparative genome analysis of mycobacteria focusing on tRNA and non-coding RNA.</title>
        <authorList>
            <person name="Behra P.R.K."/>
            <person name="Pettersson B.M.F."/>
            <person name="Ramesh M."/>
            <person name="Das S."/>
            <person name="Dasgupta S."/>
            <person name="Kirsebom L.A."/>
        </authorList>
    </citation>
    <scope>NUCLEOTIDE SEQUENCE</scope>
    <source>
        <strain evidence="10">DSM 44203</strain>
    </source>
</reference>
<keyword evidence="4 8" id="KW-0812">Transmembrane</keyword>
<keyword evidence="3" id="KW-1003">Cell membrane</keyword>
<feature type="compositionally biased region" description="Basic residues" evidence="7">
    <location>
        <begin position="32"/>
        <end position="41"/>
    </location>
</feature>
<organism evidence="10 11">
    <name type="scientific">Mycolicibacterium novocastrense</name>
    <name type="common">Mycobacterium novocastrense</name>
    <dbReference type="NCBI Taxonomy" id="59813"/>
    <lineage>
        <taxon>Bacteria</taxon>
        <taxon>Bacillati</taxon>
        <taxon>Actinomycetota</taxon>
        <taxon>Actinomycetes</taxon>
        <taxon>Mycobacteriales</taxon>
        <taxon>Mycobacteriaceae</taxon>
        <taxon>Mycolicibacterium</taxon>
    </lineage>
</organism>
<comment type="subcellular location">
    <subcellularLocation>
        <location evidence="1">Cell membrane</location>
        <topology evidence="1">Multi-pass membrane protein</topology>
    </subcellularLocation>
</comment>
<protein>
    <submittedName>
        <fullName evidence="10">MFS transporter</fullName>
    </submittedName>
</protein>
<name>A0AAW5SHK8_MYCNV</name>
<feature type="compositionally biased region" description="Low complexity" evidence="7">
    <location>
        <begin position="529"/>
        <end position="538"/>
    </location>
</feature>
<evidence type="ECO:0000256" key="8">
    <source>
        <dbReference type="SAM" id="Phobius"/>
    </source>
</evidence>
<feature type="region of interest" description="Disordered" evidence="7">
    <location>
        <begin position="1"/>
        <end position="41"/>
    </location>
</feature>
<feature type="region of interest" description="Disordered" evidence="7">
    <location>
        <begin position="519"/>
        <end position="583"/>
    </location>
</feature>
<dbReference type="GO" id="GO:0022857">
    <property type="term" value="F:transmembrane transporter activity"/>
    <property type="evidence" value="ECO:0007669"/>
    <property type="project" value="InterPro"/>
</dbReference>
<dbReference type="InterPro" id="IPR036259">
    <property type="entry name" value="MFS_trans_sf"/>
</dbReference>
<feature type="transmembrane region" description="Helical" evidence="8">
    <location>
        <begin position="205"/>
        <end position="225"/>
    </location>
</feature>
<evidence type="ECO:0000256" key="6">
    <source>
        <dbReference type="ARBA" id="ARBA00023136"/>
    </source>
</evidence>
<dbReference type="CDD" id="cd17321">
    <property type="entry name" value="MFS_MMR_MDR_like"/>
    <property type="match status" value="1"/>
</dbReference>
<feature type="transmembrane region" description="Helical" evidence="8">
    <location>
        <begin position="304"/>
        <end position="328"/>
    </location>
</feature>
<dbReference type="InterPro" id="IPR020846">
    <property type="entry name" value="MFS_dom"/>
</dbReference>
<comment type="caution">
    <text evidence="10">The sequence shown here is derived from an EMBL/GenBank/DDBJ whole genome shotgun (WGS) entry which is preliminary data.</text>
</comment>
<dbReference type="SUPFAM" id="SSF103473">
    <property type="entry name" value="MFS general substrate transporter"/>
    <property type="match status" value="1"/>
</dbReference>
<evidence type="ECO:0000256" key="4">
    <source>
        <dbReference type="ARBA" id="ARBA00022692"/>
    </source>
</evidence>
<dbReference type="Pfam" id="PF07690">
    <property type="entry name" value="MFS_1"/>
    <property type="match status" value="1"/>
</dbReference>
<dbReference type="PANTHER" id="PTHR42718:SF46">
    <property type="entry name" value="BLR6921 PROTEIN"/>
    <property type="match status" value="1"/>
</dbReference>
<dbReference type="PANTHER" id="PTHR42718">
    <property type="entry name" value="MAJOR FACILITATOR SUPERFAMILY MULTIDRUG TRANSPORTER MFSC"/>
    <property type="match status" value="1"/>
</dbReference>
<evidence type="ECO:0000256" key="3">
    <source>
        <dbReference type="ARBA" id="ARBA00022475"/>
    </source>
</evidence>
<dbReference type="AlphaFoldDB" id="A0AAW5SHK8"/>
<keyword evidence="2" id="KW-0813">Transport</keyword>
<evidence type="ECO:0000256" key="7">
    <source>
        <dbReference type="SAM" id="MobiDB-lite"/>
    </source>
</evidence>
<feature type="transmembrane region" description="Helical" evidence="8">
    <location>
        <begin position="142"/>
        <end position="164"/>
    </location>
</feature>
<feature type="transmembrane region" description="Helical" evidence="8">
    <location>
        <begin position="483"/>
        <end position="506"/>
    </location>
</feature>
<feature type="compositionally biased region" description="Polar residues" evidence="7">
    <location>
        <begin position="543"/>
        <end position="561"/>
    </location>
</feature>
<proteinExistence type="predicted"/>
<reference evidence="10" key="1">
    <citation type="submission" date="2020-07" db="EMBL/GenBank/DDBJ databases">
        <authorList>
            <person name="Pettersson B.M.F."/>
            <person name="Behra P.R.K."/>
            <person name="Ramesh M."/>
            <person name="Das S."/>
            <person name="Dasgupta S."/>
            <person name="Kirsebom L.A."/>
        </authorList>
    </citation>
    <scope>NUCLEOTIDE SEQUENCE</scope>
    <source>
        <strain evidence="10">DSM 44203</strain>
    </source>
</reference>
<feature type="transmembrane region" description="Helical" evidence="8">
    <location>
        <begin position="117"/>
        <end position="136"/>
    </location>
</feature>
<evidence type="ECO:0000313" key="10">
    <source>
        <dbReference type="EMBL" id="MCV7023714.1"/>
    </source>
</evidence>
<sequence>MASHDGKQTLPPRQQWTTEPAERAEALPNKQTGKHRAKRSSSRTPGWFIAAVTAIGAMQLLSIMDGTIAVVALPKIQSELGLSNAGRSWVITAYILTFGGLMLLGGRLGDTFGRKRVFIVGVALFTVASAVCGIAWNGGSLVTARLLQGVAAAIFAPTSVALVATTFPKGPMRNTAMAVFSAMIGIGSVGGLVVGGALTEVSWRLAFLVNVPLGLLVLILARAALRETQKELMKLDVTGAVLATLICTAAVYGFSMAPEKGWLSPIPIGSVVLLVGAFVAFVVVERRADNPIVPFSLFTDRNRLAIFAAVFLAGGVLFTLMVLVALYIQDVMGYSALRASLALLPFAIAVALGAAASSRLVKLWAPRVVMMAGGSLMLGATLYASTLTRDAPYFPNLMVPLVVAAVGIGVANVPLRLSLIASVGLDRIGPTSAIALMLQNLGGPIVLAIIQAIITSHTLALGGTTGPVTSMNAVELTALDQGITYGLLWLAGAVVSVGFVVVFISYSAEEVAHAQAVKEASDAEDPAEDAAAVDNNPALGHANSDTLGSATTFSRNHSSDGAGNGTRVNYDARSDQRASRLNR</sequence>
<evidence type="ECO:0000256" key="2">
    <source>
        <dbReference type="ARBA" id="ARBA00022448"/>
    </source>
</evidence>
<dbReference type="InterPro" id="IPR011701">
    <property type="entry name" value="MFS"/>
</dbReference>
<feature type="compositionally biased region" description="Basic and acidic residues" evidence="7">
    <location>
        <begin position="570"/>
        <end position="583"/>
    </location>
</feature>
<feature type="transmembrane region" description="Helical" evidence="8">
    <location>
        <begin position="368"/>
        <end position="385"/>
    </location>
</feature>
<feature type="transmembrane region" description="Helical" evidence="8">
    <location>
        <begin position="441"/>
        <end position="463"/>
    </location>
</feature>
<dbReference type="Gene3D" id="1.20.1720.10">
    <property type="entry name" value="Multidrug resistance protein D"/>
    <property type="match status" value="1"/>
</dbReference>
<feature type="transmembrane region" description="Helical" evidence="8">
    <location>
        <begin position="46"/>
        <end position="73"/>
    </location>
</feature>
<dbReference type="Gene3D" id="1.20.1250.20">
    <property type="entry name" value="MFS general substrate transporter like domains"/>
    <property type="match status" value="1"/>
</dbReference>
<accession>A0AAW5SHK8</accession>
<feature type="transmembrane region" description="Helical" evidence="8">
    <location>
        <begin position="85"/>
        <end position="105"/>
    </location>
</feature>
<dbReference type="EMBL" id="JACKTI010000031">
    <property type="protein sequence ID" value="MCV7023714.1"/>
    <property type="molecule type" value="Genomic_DNA"/>
</dbReference>
<dbReference type="Proteomes" id="UP001207528">
    <property type="component" value="Unassembled WGS sequence"/>
</dbReference>
<gene>
    <name evidence="10" type="ORF">H7I77_10180</name>
</gene>
<feature type="transmembrane region" description="Helical" evidence="8">
    <location>
        <begin position="237"/>
        <end position="256"/>
    </location>
</feature>